<dbReference type="SMART" id="SM00156">
    <property type="entry name" value="PP2Ac"/>
    <property type="match status" value="1"/>
</dbReference>
<evidence type="ECO:0000256" key="6">
    <source>
        <dbReference type="ARBA" id="ARBA00022837"/>
    </source>
</evidence>
<keyword evidence="12" id="KW-1185">Reference proteome</keyword>
<accession>A0A158P887</accession>
<dbReference type="STRING" id="6313.A0A158P887"/>
<evidence type="ECO:0000256" key="5">
    <source>
        <dbReference type="ARBA" id="ARBA00022801"/>
    </source>
</evidence>
<dbReference type="PANTHER" id="PTHR45668:SF3">
    <property type="entry name" value="SERINE_THREONINE-PROTEIN PHOSPHATASE RDGC"/>
    <property type="match status" value="1"/>
</dbReference>
<sequence length="639" mass="73495">MPDIISSSSHPCTLYSALIWTKSKVSILAIKSAILIQKWYRRCQARLEARRRASWSIFTTLEYAGEQDQLKLYDFFSDVITAMLNSESKDPGNSPFASEDSENDFRHLMETADPNKIVVEKNYKGPVVTIPIDKHQVAAMLEAFKVNKILHPRYVVMILFEARRLLKQQPPIVRLSTSISNQNGYPSLDNPYIFNGDFVDRGGHSIEVLCLLLALFIMDPNSITLNRGNHEDHIMNLRYGFTKELQTKYKDQASVIAKILEDLFSWLPIGTIIDKDIFVVHGGISDKTEIAHLEKIHRSRYQSVLRPAVRRDEQKNLTDMEEWKLMLDILWSDPKQNKGCWPNVFRGGGSYFGPDITATFLEKHGFKLLVRSHECKFEGYEYTHNDTVLTIFSASNYYEVGSNRGAYVKFIGCNKQPHFVQYMASKTHRKITMRERLNLVEESAIRELREKLGSFNNQLQKEFEHYDPQGKGVPLLKVFFLMPSEFCVINPRTNTGMITVHQWCQCVEKVTGLHLPWRALAPKLSTLHEDGKRVLYNNVIAVVQVGNAKQQDRDVVETLYRHKSTLETLFRFMDKDNSGKVSMQEFIDAIQILGKYTKRSLAPDYVAQIAESIDFNKDGFIDLNELLEAFRLVDQQNGV</sequence>
<dbReference type="InterPro" id="IPR006186">
    <property type="entry name" value="Ser/Thr-sp_prot-phosphatase"/>
</dbReference>
<dbReference type="AlphaFoldDB" id="A0A158P887"/>
<evidence type="ECO:0000256" key="9">
    <source>
        <dbReference type="ARBA" id="ARBA00048336"/>
    </source>
</evidence>
<dbReference type="PROSITE" id="PS50222">
    <property type="entry name" value="EF_HAND_2"/>
    <property type="match status" value="2"/>
</dbReference>
<feature type="domain" description="EF-hand" evidence="11">
    <location>
        <begin position="601"/>
        <end position="636"/>
    </location>
</feature>
<dbReference type="GO" id="GO:0004722">
    <property type="term" value="F:protein serine/threonine phosphatase activity"/>
    <property type="evidence" value="ECO:0007669"/>
    <property type="project" value="UniProtKB-EC"/>
</dbReference>
<dbReference type="InterPro" id="IPR004843">
    <property type="entry name" value="Calcineurin-like_PHP"/>
</dbReference>
<evidence type="ECO:0000256" key="10">
    <source>
        <dbReference type="RuleBase" id="RU004273"/>
    </source>
</evidence>
<comment type="cofactor">
    <cofactor evidence="1">
        <name>Mn(2+)</name>
        <dbReference type="ChEBI" id="CHEBI:29035"/>
    </cofactor>
</comment>
<keyword evidence="4" id="KW-0677">Repeat</keyword>
<dbReference type="SUPFAM" id="SSF47473">
    <property type="entry name" value="EF-hand"/>
    <property type="match status" value="1"/>
</dbReference>
<reference evidence="13" key="2">
    <citation type="submission" date="2016-04" db="UniProtKB">
        <authorList>
            <consortium name="WormBaseParasite"/>
        </authorList>
    </citation>
    <scope>IDENTIFICATION</scope>
</reference>
<proteinExistence type="inferred from homology"/>
<dbReference type="InterPro" id="IPR002048">
    <property type="entry name" value="EF_hand_dom"/>
</dbReference>
<dbReference type="Pfam" id="PF00149">
    <property type="entry name" value="Metallophos"/>
    <property type="match status" value="1"/>
</dbReference>
<dbReference type="InterPro" id="IPR013235">
    <property type="entry name" value="PPP_dom"/>
</dbReference>
<evidence type="ECO:0000259" key="11">
    <source>
        <dbReference type="PROSITE" id="PS50222"/>
    </source>
</evidence>
<keyword evidence="7" id="KW-0464">Manganese</keyword>
<organism evidence="12 13">
    <name type="scientific">Angiostrongylus cantonensis</name>
    <name type="common">Rat lungworm</name>
    <dbReference type="NCBI Taxonomy" id="6313"/>
    <lineage>
        <taxon>Eukaryota</taxon>
        <taxon>Metazoa</taxon>
        <taxon>Ecdysozoa</taxon>
        <taxon>Nematoda</taxon>
        <taxon>Chromadorea</taxon>
        <taxon>Rhabditida</taxon>
        <taxon>Rhabditina</taxon>
        <taxon>Rhabditomorpha</taxon>
        <taxon>Strongyloidea</taxon>
        <taxon>Metastrongylidae</taxon>
        <taxon>Angiostrongylus</taxon>
    </lineage>
</organism>
<dbReference type="InterPro" id="IPR029052">
    <property type="entry name" value="Metallo-depent_PP-like"/>
</dbReference>
<keyword evidence="5 10" id="KW-0378">Hydrolase</keyword>
<dbReference type="Pfam" id="PF08321">
    <property type="entry name" value="PPP5"/>
    <property type="match status" value="1"/>
</dbReference>
<protein>
    <recommendedName>
        <fullName evidence="10">Serine/threonine-protein phosphatase</fullName>
        <ecNumber evidence="10">3.1.3.16</ecNumber>
    </recommendedName>
</protein>
<evidence type="ECO:0000256" key="2">
    <source>
        <dbReference type="ARBA" id="ARBA00008294"/>
    </source>
</evidence>
<evidence type="ECO:0000256" key="1">
    <source>
        <dbReference type="ARBA" id="ARBA00001936"/>
    </source>
</evidence>
<dbReference type="InterPro" id="IPR018247">
    <property type="entry name" value="EF_Hand_1_Ca_BS"/>
</dbReference>
<evidence type="ECO:0000313" key="13">
    <source>
        <dbReference type="WBParaSite" id="ACAC_0000678101-mRNA-1"/>
    </source>
</evidence>
<dbReference type="PRINTS" id="PR00114">
    <property type="entry name" value="STPHPHTASE"/>
</dbReference>
<evidence type="ECO:0000256" key="3">
    <source>
        <dbReference type="ARBA" id="ARBA00022723"/>
    </source>
</evidence>
<dbReference type="PIRSF" id="PIRSF000912">
    <property type="entry name" value="PPEF"/>
    <property type="match status" value="1"/>
</dbReference>
<dbReference type="SUPFAM" id="SSF56300">
    <property type="entry name" value="Metallo-dependent phosphatases"/>
    <property type="match status" value="1"/>
</dbReference>
<dbReference type="GO" id="GO:0030145">
    <property type="term" value="F:manganese ion binding"/>
    <property type="evidence" value="ECO:0007669"/>
    <property type="project" value="InterPro"/>
</dbReference>
<name>A0A158P887_ANGCA</name>
<dbReference type="GO" id="GO:0050906">
    <property type="term" value="P:detection of stimulus involved in sensory perception"/>
    <property type="evidence" value="ECO:0007669"/>
    <property type="project" value="InterPro"/>
</dbReference>
<evidence type="ECO:0000256" key="7">
    <source>
        <dbReference type="ARBA" id="ARBA00023211"/>
    </source>
</evidence>
<dbReference type="InterPro" id="IPR051134">
    <property type="entry name" value="PPP_phosphatase"/>
</dbReference>
<dbReference type="Gene3D" id="1.10.238.10">
    <property type="entry name" value="EF-hand"/>
    <property type="match status" value="1"/>
</dbReference>
<dbReference type="GO" id="GO:0005509">
    <property type="term" value="F:calcium ion binding"/>
    <property type="evidence" value="ECO:0007669"/>
    <property type="project" value="InterPro"/>
</dbReference>
<evidence type="ECO:0000313" key="12">
    <source>
        <dbReference type="Proteomes" id="UP000035642"/>
    </source>
</evidence>
<feature type="domain" description="EF-hand" evidence="11">
    <location>
        <begin position="561"/>
        <end position="596"/>
    </location>
</feature>
<dbReference type="PROSITE" id="PS00125">
    <property type="entry name" value="SER_THR_PHOSPHATASE"/>
    <property type="match status" value="1"/>
</dbReference>
<dbReference type="PANTHER" id="PTHR45668">
    <property type="entry name" value="SERINE/THREONINE-PROTEIN PHOSPHATASE 5-RELATED"/>
    <property type="match status" value="1"/>
</dbReference>
<dbReference type="CDD" id="cd00051">
    <property type="entry name" value="EFh"/>
    <property type="match status" value="1"/>
</dbReference>
<evidence type="ECO:0000256" key="8">
    <source>
        <dbReference type="ARBA" id="ARBA00047761"/>
    </source>
</evidence>
<comment type="catalytic activity">
    <reaction evidence="9 10">
        <text>O-phospho-L-threonyl-[protein] + H2O = L-threonyl-[protein] + phosphate</text>
        <dbReference type="Rhea" id="RHEA:47004"/>
        <dbReference type="Rhea" id="RHEA-COMP:11060"/>
        <dbReference type="Rhea" id="RHEA-COMP:11605"/>
        <dbReference type="ChEBI" id="CHEBI:15377"/>
        <dbReference type="ChEBI" id="CHEBI:30013"/>
        <dbReference type="ChEBI" id="CHEBI:43474"/>
        <dbReference type="ChEBI" id="CHEBI:61977"/>
        <dbReference type="EC" id="3.1.3.16"/>
    </reaction>
</comment>
<evidence type="ECO:0000256" key="4">
    <source>
        <dbReference type="ARBA" id="ARBA00022737"/>
    </source>
</evidence>
<comment type="similarity">
    <text evidence="2 10">Belongs to the PPP phosphatase family.</text>
</comment>
<dbReference type="Pfam" id="PF13499">
    <property type="entry name" value="EF-hand_7"/>
    <property type="match status" value="1"/>
</dbReference>
<dbReference type="PROSITE" id="PS00018">
    <property type="entry name" value="EF_HAND_1"/>
    <property type="match status" value="2"/>
</dbReference>
<dbReference type="SMART" id="SM00054">
    <property type="entry name" value="EFh"/>
    <property type="match status" value="2"/>
</dbReference>
<dbReference type="WBParaSite" id="ACAC_0000678101-mRNA-1">
    <property type="protein sequence ID" value="ACAC_0000678101-mRNA-1"/>
    <property type="gene ID" value="ACAC_0000678101"/>
</dbReference>
<dbReference type="GO" id="GO:0005506">
    <property type="term" value="F:iron ion binding"/>
    <property type="evidence" value="ECO:0007669"/>
    <property type="project" value="InterPro"/>
</dbReference>
<dbReference type="Gene3D" id="3.60.21.10">
    <property type="match status" value="1"/>
</dbReference>
<dbReference type="EC" id="3.1.3.16" evidence="10"/>
<dbReference type="InterPro" id="IPR011992">
    <property type="entry name" value="EF-hand-dom_pair"/>
</dbReference>
<comment type="catalytic activity">
    <reaction evidence="8">
        <text>O-phospho-L-seryl-[protein] + H2O = L-seryl-[protein] + phosphate</text>
        <dbReference type="Rhea" id="RHEA:20629"/>
        <dbReference type="Rhea" id="RHEA-COMP:9863"/>
        <dbReference type="Rhea" id="RHEA-COMP:11604"/>
        <dbReference type="ChEBI" id="CHEBI:15377"/>
        <dbReference type="ChEBI" id="CHEBI:29999"/>
        <dbReference type="ChEBI" id="CHEBI:43474"/>
        <dbReference type="ChEBI" id="CHEBI:83421"/>
        <dbReference type="EC" id="3.1.3.16"/>
    </reaction>
</comment>
<dbReference type="InterPro" id="IPR012008">
    <property type="entry name" value="Ser/Thr-Pase_EF-hand_contain"/>
</dbReference>
<keyword evidence="6" id="KW-0106">Calcium</keyword>
<keyword evidence="3" id="KW-0479">Metal-binding</keyword>
<dbReference type="Proteomes" id="UP000035642">
    <property type="component" value="Unassembled WGS sequence"/>
</dbReference>
<reference evidence="12" key="1">
    <citation type="submission" date="2012-09" db="EMBL/GenBank/DDBJ databases">
        <authorList>
            <person name="Martin A.A."/>
        </authorList>
    </citation>
    <scope>NUCLEOTIDE SEQUENCE</scope>
</reference>